<dbReference type="Gene3D" id="3.40.50.1860">
    <property type="match status" value="2"/>
</dbReference>
<proteinExistence type="inferred from homology"/>
<evidence type="ECO:0000313" key="4">
    <source>
        <dbReference type="EMBL" id="GGK91061.1"/>
    </source>
</evidence>
<dbReference type="GO" id="GO:0047661">
    <property type="term" value="F:amino-acid racemase activity"/>
    <property type="evidence" value="ECO:0007669"/>
    <property type="project" value="InterPro"/>
</dbReference>
<reference evidence="4" key="2">
    <citation type="submission" date="2020-09" db="EMBL/GenBank/DDBJ databases">
        <authorList>
            <person name="Sun Q."/>
            <person name="Ohkuma M."/>
        </authorList>
    </citation>
    <scope>NUCLEOTIDE SEQUENCE</scope>
    <source>
        <strain evidence="4">JCM 13064</strain>
    </source>
</reference>
<dbReference type="AlphaFoldDB" id="A0A917VJQ4"/>
<evidence type="ECO:0008006" key="6">
    <source>
        <dbReference type="Google" id="ProtNLM"/>
    </source>
</evidence>
<name>A0A917VJQ4_9ACTN</name>
<dbReference type="RefSeq" id="WP_189164279.1">
    <property type="nucleotide sequence ID" value="NZ_BMNT01000019.1"/>
</dbReference>
<feature type="region of interest" description="Disordered" evidence="3">
    <location>
        <begin position="1"/>
        <end position="24"/>
    </location>
</feature>
<feature type="compositionally biased region" description="Pro residues" evidence="3">
    <location>
        <begin position="1"/>
        <end position="20"/>
    </location>
</feature>
<dbReference type="InterPro" id="IPR015942">
    <property type="entry name" value="Asp/Glu/hydantoin_racemase"/>
</dbReference>
<evidence type="ECO:0000256" key="2">
    <source>
        <dbReference type="ARBA" id="ARBA00023235"/>
    </source>
</evidence>
<comment type="caution">
    <text evidence="4">The sequence shown here is derived from an EMBL/GenBank/DDBJ whole genome shotgun (WGS) entry which is preliminary data.</text>
</comment>
<dbReference type="PANTHER" id="PTHR21198">
    <property type="entry name" value="GLUTAMATE RACEMASE"/>
    <property type="match status" value="1"/>
</dbReference>
<keyword evidence="2" id="KW-0413">Isomerase</keyword>
<dbReference type="InterPro" id="IPR004380">
    <property type="entry name" value="Asp_race"/>
</dbReference>
<dbReference type="InterPro" id="IPR001920">
    <property type="entry name" value="Asp/Glu_race"/>
</dbReference>
<evidence type="ECO:0000256" key="1">
    <source>
        <dbReference type="ARBA" id="ARBA00007847"/>
    </source>
</evidence>
<dbReference type="SUPFAM" id="SSF53681">
    <property type="entry name" value="Aspartate/glutamate racemase"/>
    <property type="match status" value="2"/>
</dbReference>
<reference evidence="4" key="1">
    <citation type="journal article" date="2014" name="Int. J. Syst. Evol. Microbiol.">
        <title>Complete genome sequence of Corynebacterium casei LMG S-19264T (=DSM 44701T), isolated from a smear-ripened cheese.</title>
        <authorList>
            <consortium name="US DOE Joint Genome Institute (JGI-PGF)"/>
            <person name="Walter F."/>
            <person name="Albersmeier A."/>
            <person name="Kalinowski J."/>
            <person name="Ruckert C."/>
        </authorList>
    </citation>
    <scope>NUCLEOTIDE SEQUENCE</scope>
    <source>
        <strain evidence="4">JCM 13064</strain>
    </source>
</reference>
<dbReference type="NCBIfam" id="TIGR00035">
    <property type="entry name" value="asp_race"/>
    <property type="match status" value="1"/>
</dbReference>
<evidence type="ECO:0000313" key="5">
    <source>
        <dbReference type="Proteomes" id="UP000645217"/>
    </source>
</evidence>
<evidence type="ECO:0000256" key="3">
    <source>
        <dbReference type="SAM" id="MobiDB-lite"/>
    </source>
</evidence>
<sequence>MSGPGPAPQPRPPSPLPPLAPTLGVLGGMGPSATAEFLRLLAARVPARSDQEHPRVVMLSDPSIPDRSAAVLSGGEGPLPPIRAGLATLVEWGADLLAVPCDAAHVYVERIREPLPVPLVHIVDAALEAAVRLAPGGAWLAATKGTLASGLYQRRAEALGYRLILPSESTQESVHHVARMVKAGRAHQAGALLGTVTRGLWKREEVPLLAACAELPLAYAAGRLPANMMISNLDALAAACVARLYAPPAAGPATSTSGRPVVTLA</sequence>
<dbReference type="EMBL" id="BMNT01000019">
    <property type="protein sequence ID" value="GGK91061.1"/>
    <property type="molecule type" value="Genomic_DNA"/>
</dbReference>
<protein>
    <recommendedName>
        <fullName evidence="6">Aspartate racemase</fullName>
    </recommendedName>
</protein>
<comment type="similarity">
    <text evidence="1">Belongs to the aspartate/glutamate racemases family.</text>
</comment>
<gene>
    <name evidence="4" type="ORF">GCM10007964_37140</name>
</gene>
<dbReference type="PANTHER" id="PTHR21198:SF7">
    <property type="entry name" value="ASPARTATE-GLUTAMATE RACEMASE FAMILY"/>
    <property type="match status" value="1"/>
</dbReference>
<organism evidence="4 5">
    <name type="scientific">Sphaerisporangium melleum</name>
    <dbReference type="NCBI Taxonomy" id="321316"/>
    <lineage>
        <taxon>Bacteria</taxon>
        <taxon>Bacillati</taxon>
        <taxon>Actinomycetota</taxon>
        <taxon>Actinomycetes</taxon>
        <taxon>Streptosporangiales</taxon>
        <taxon>Streptosporangiaceae</taxon>
        <taxon>Sphaerisporangium</taxon>
    </lineage>
</organism>
<keyword evidence="5" id="KW-1185">Reference proteome</keyword>
<dbReference type="Pfam" id="PF01177">
    <property type="entry name" value="Asp_Glu_race"/>
    <property type="match status" value="1"/>
</dbReference>
<dbReference type="Proteomes" id="UP000645217">
    <property type="component" value="Unassembled WGS sequence"/>
</dbReference>
<accession>A0A917VJQ4</accession>